<evidence type="ECO:0000256" key="3">
    <source>
        <dbReference type="ARBA" id="ARBA00022801"/>
    </source>
</evidence>
<evidence type="ECO:0000313" key="8">
    <source>
        <dbReference type="Proteomes" id="UP001556220"/>
    </source>
</evidence>
<dbReference type="Gene3D" id="2.30.40.10">
    <property type="entry name" value="Urease, subunit C, domain 1"/>
    <property type="match status" value="1"/>
</dbReference>
<keyword evidence="4 5" id="KW-0119">Carbohydrate metabolism</keyword>
<dbReference type="SUPFAM" id="SSF51556">
    <property type="entry name" value="Metallo-dependent hydrolases"/>
    <property type="match status" value="1"/>
</dbReference>
<organism evidence="7 8">
    <name type="scientific">Rhodanobacter lycopersici</name>
    <dbReference type="NCBI Taxonomy" id="3162487"/>
    <lineage>
        <taxon>Bacteria</taxon>
        <taxon>Pseudomonadati</taxon>
        <taxon>Pseudomonadota</taxon>
        <taxon>Gammaproteobacteria</taxon>
        <taxon>Lysobacterales</taxon>
        <taxon>Rhodanobacteraceae</taxon>
        <taxon>Rhodanobacter</taxon>
    </lineage>
</organism>
<reference evidence="7 8" key="1">
    <citation type="submission" date="2024-06" db="EMBL/GenBank/DDBJ databases">
        <authorList>
            <person name="Woo H."/>
        </authorList>
    </citation>
    <scope>NUCLEOTIDE SEQUENCE [LARGE SCALE GENOMIC DNA]</scope>
    <source>
        <strain evidence="7 8">Si-c</strain>
    </source>
</reference>
<proteinExistence type="inferred from homology"/>
<dbReference type="CDD" id="cd00854">
    <property type="entry name" value="NagA"/>
    <property type="match status" value="1"/>
</dbReference>
<evidence type="ECO:0000256" key="5">
    <source>
        <dbReference type="PIRNR" id="PIRNR038994"/>
    </source>
</evidence>
<dbReference type="InterPro" id="IPR011059">
    <property type="entry name" value="Metal-dep_hydrolase_composite"/>
</dbReference>
<keyword evidence="8" id="KW-1185">Reference proteome</keyword>
<dbReference type="EC" id="3.5.1.25" evidence="7"/>
<accession>A0ABV3QDQ7</accession>
<evidence type="ECO:0000256" key="1">
    <source>
        <dbReference type="ARBA" id="ARBA00010716"/>
    </source>
</evidence>
<dbReference type="Gene3D" id="3.20.20.140">
    <property type="entry name" value="Metal-dependent hydrolases"/>
    <property type="match status" value="1"/>
</dbReference>
<dbReference type="PIRSF" id="PIRSF038994">
    <property type="entry name" value="NagA"/>
    <property type="match status" value="1"/>
</dbReference>
<evidence type="ECO:0000259" key="6">
    <source>
        <dbReference type="Pfam" id="PF01979"/>
    </source>
</evidence>
<dbReference type="PANTHER" id="PTHR11113:SF14">
    <property type="entry name" value="N-ACETYLGLUCOSAMINE-6-PHOSPHATE DEACETYLASE"/>
    <property type="match status" value="1"/>
</dbReference>
<evidence type="ECO:0000256" key="4">
    <source>
        <dbReference type="ARBA" id="ARBA00023277"/>
    </source>
</evidence>
<name>A0ABV3QDQ7_9GAMM</name>
<dbReference type="SUPFAM" id="SSF51338">
    <property type="entry name" value="Composite domain of metallo-dependent hydrolases"/>
    <property type="match status" value="1"/>
</dbReference>
<dbReference type="NCBIfam" id="TIGR00221">
    <property type="entry name" value="nagA"/>
    <property type="match status" value="1"/>
</dbReference>
<evidence type="ECO:0000256" key="2">
    <source>
        <dbReference type="ARBA" id="ARBA00022723"/>
    </source>
</evidence>
<dbReference type="InterPro" id="IPR003764">
    <property type="entry name" value="GlcNAc_6-P_deAcase"/>
</dbReference>
<comment type="caution">
    <text evidence="7">The sequence shown here is derived from an EMBL/GenBank/DDBJ whole genome shotgun (WGS) entry which is preliminary data.</text>
</comment>
<evidence type="ECO:0000313" key="7">
    <source>
        <dbReference type="EMBL" id="MEW9571714.1"/>
    </source>
</evidence>
<dbReference type="PANTHER" id="PTHR11113">
    <property type="entry name" value="N-ACETYLGLUCOSAMINE-6-PHOSPHATE DEACETYLASE"/>
    <property type="match status" value="1"/>
</dbReference>
<keyword evidence="3 5" id="KW-0378">Hydrolase</keyword>
<dbReference type="Proteomes" id="UP001556220">
    <property type="component" value="Unassembled WGS sequence"/>
</dbReference>
<protein>
    <submittedName>
        <fullName evidence="7">N-acetylglucosamine-6-phosphate deacetylase</fullName>
        <ecNumber evidence="7">3.5.1.25</ecNumber>
    </submittedName>
</protein>
<gene>
    <name evidence="7" type="primary">nagA</name>
    <name evidence="7" type="ORF">ABQJ54_08115</name>
</gene>
<dbReference type="Pfam" id="PF01979">
    <property type="entry name" value="Amidohydro_1"/>
    <property type="match status" value="1"/>
</dbReference>
<dbReference type="GO" id="GO:0008448">
    <property type="term" value="F:N-acetylglucosamine-6-phosphate deacetylase activity"/>
    <property type="evidence" value="ECO:0007669"/>
    <property type="project" value="UniProtKB-EC"/>
</dbReference>
<dbReference type="EMBL" id="JBFOHK010000002">
    <property type="protein sequence ID" value="MEW9571714.1"/>
    <property type="molecule type" value="Genomic_DNA"/>
</dbReference>
<sequence length="379" mass="39276">MTTALTNARVLTAHGWRDDLAVLVEGGRIAALLPDDHAAVRAVQAQDLGGALLVPGFIDVQVNGGGGALFNAAPTVETIRTIGAAHRKFGTTGFLPTLISDGTDVMRAALAAVEQAFDEGVPGLLGIHLEGPYLAPERKGVHDPRWFHVPGEAELELLCAPHRGVRLLTLAPERVPHEMIARLAAAGVVVNAGHTAADHATIRAALAAGVRGFTHLFNAMTPLGSREPGVVGAALDDAGSWCGIIVDGHHVHPASLRNAVAAKPRGKMLLVTDAMPPVGADSPEYVLNGETIVAKDGICQTANGVLAGSALDMAAAVRNTVDMLGLPLDEAVRMASTYPADFLGLGASHGRIAVGYRADLVAMDADCNIRRSWIAGESP</sequence>
<comment type="similarity">
    <text evidence="1 5">Belongs to the metallo-dependent hydrolases superfamily. NagA family.</text>
</comment>
<dbReference type="InterPro" id="IPR032466">
    <property type="entry name" value="Metal_Hydrolase"/>
</dbReference>
<feature type="domain" description="Amidohydrolase-related" evidence="6">
    <location>
        <begin position="53"/>
        <end position="374"/>
    </location>
</feature>
<dbReference type="InterPro" id="IPR006680">
    <property type="entry name" value="Amidohydro-rel"/>
</dbReference>
<dbReference type="RefSeq" id="WP_367853791.1">
    <property type="nucleotide sequence ID" value="NZ_JBFOHK010000002.1"/>
</dbReference>
<keyword evidence="2" id="KW-0479">Metal-binding</keyword>